<gene>
    <name evidence="1" type="ORF">NCAST_28_00060</name>
</gene>
<dbReference type="GeneID" id="91514031"/>
<keyword evidence="2" id="KW-1185">Reference proteome</keyword>
<proteinExistence type="predicted"/>
<evidence type="ECO:0000313" key="2">
    <source>
        <dbReference type="Proteomes" id="UP000017048"/>
    </source>
</evidence>
<dbReference type="RefSeq" id="WP_019049772.1">
    <property type="nucleotide sequence ID" value="NZ_BAFO02000028.1"/>
</dbReference>
<dbReference type="EMBL" id="BAFO02000028">
    <property type="protein sequence ID" value="GAD85226.1"/>
    <property type="molecule type" value="Genomic_DNA"/>
</dbReference>
<accession>U5EFR9</accession>
<name>U5EFR9_NOCAS</name>
<reference evidence="1 2" key="1">
    <citation type="journal article" date="2014" name="BMC Genomics">
        <title>Genome based analysis of type-I polyketide synthase and nonribosomal peptide synthetase gene clusters in seven strains of five representative Nocardia species.</title>
        <authorList>
            <person name="Komaki H."/>
            <person name="Ichikawa N."/>
            <person name="Hosoyama A."/>
            <person name="Takahashi-Nakaguchi A."/>
            <person name="Matsuzawa T."/>
            <person name="Suzuki K."/>
            <person name="Fujita N."/>
            <person name="Gonoi T."/>
        </authorList>
    </citation>
    <scope>NUCLEOTIDE SEQUENCE [LARGE SCALE GENOMIC DNA]</scope>
    <source>
        <strain evidence="1 2">NBRC 15531</strain>
    </source>
</reference>
<organism evidence="1 2">
    <name type="scientific">Nocardia asteroides NBRC 15531</name>
    <dbReference type="NCBI Taxonomy" id="1110697"/>
    <lineage>
        <taxon>Bacteria</taxon>
        <taxon>Bacillati</taxon>
        <taxon>Actinomycetota</taxon>
        <taxon>Actinomycetes</taxon>
        <taxon>Mycobacteriales</taxon>
        <taxon>Nocardiaceae</taxon>
        <taxon>Nocardia</taxon>
    </lineage>
</organism>
<evidence type="ECO:0000313" key="1">
    <source>
        <dbReference type="EMBL" id="GAD85226.1"/>
    </source>
</evidence>
<dbReference type="STRING" id="1824.SAMN05444423_101690"/>
<protein>
    <submittedName>
        <fullName evidence="1">Uncharacterized protein</fullName>
    </submittedName>
</protein>
<dbReference type="AlphaFoldDB" id="U5EFR9"/>
<comment type="caution">
    <text evidence="1">The sequence shown here is derived from an EMBL/GenBank/DDBJ whole genome shotgun (WGS) entry which is preliminary data.</text>
</comment>
<dbReference type="OrthoDB" id="4222425at2"/>
<sequence length="100" mass="10979">MYTVDLLAVGRGQHVVDAAVNYVDHLGYRVLGTTTDDQARAILERETVRLLVLGGGVEPDSRTALTTWATAQGTTVIQAERRGRDIEQYLAEEVVPVLRT</sequence>
<dbReference type="Proteomes" id="UP000017048">
    <property type="component" value="Unassembled WGS sequence"/>
</dbReference>